<keyword evidence="3 6" id="KW-0812">Transmembrane</keyword>
<dbReference type="PANTHER" id="PTHR13414:SF9">
    <property type="entry name" value="PROTON-COUPLED ZINC ANTIPORTER SLC30A9, MITOCHONDRIAL"/>
    <property type="match status" value="1"/>
</dbReference>
<dbReference type="InterPro" id="IPR058533">
    <property type="entry name" value="Cation_efflux_TM"/>
</dbReference>
<gene>
    <name evidence="8" type="ORF">F0P94_16995</name>
</gene>
<feature type="domain" description="Cation efflux protein transmembrane" evidence="7">
    <location>
        <begin position="11"/>
        <end position="216"/>
    </location>
</feature>
<name>A0A5N1IIY6_9BACT</name>
<evidence type="ECO:0000256" key="1">
    <source>
        <dbReference type="ARBA" id="ARBA00004141"/>
    </source>
</evidence>
<dbReference type="GO" id="GO:0008324">
    <property type="term" value="F:monoatomic cation transmembrane transporter activity"/>
    <property type="evidence" value="ECO:0007669"/>
    <property type="project" value="InterPro"/>
</dbReference>
<dbReference type="PANTHER" id="PTHR13414">
    <property type="entry name" value="HUEL-CATION TRANSPORTER"/>
    <property type="match status" value="1"/>
</dbReference>
<dbReference type="AlphaFoldDB" id="A0A5N1IIY6"/>
<feature type="transmembrane region" description="Helical" evidence="6">
    <location>
        <begin position="74"/>
        <end position="92"/>
    </location>
</feature>
<organism evidence="8 9">
    <name type="scientific">Adhaeribacter soli</name>
    <dbReference type="NCBI Taxonomy" id="2607655"/>
    <lineage>
        <taxon>Bacteria</taxon>
        <taxon>Pseudomonadati</taxon>
        <taxon>Bacteroidota</taxon>
        <taxon>Cytophagia</taxon>
        <taxon>Cytophagales</taxon>
        <taxon>Hymenobacteraceae</taxon>
        <taxon>Adhaeribacter</taxon>
    </lineage>
</organism>
<comment type="subcellular location">
    <subcellularLocation>
        <location evidence="1">Membrane</location>
        <topology evidence="1">Multi-pass membrane protein</topology>
    </subcellularLocation>
</comment>
<dbReference type="GO" id="GO:0016020">
    <property type="term" value="C:membrane"/>
    <property type="evidence" value="ECO:0007669"/>
    <property type="project" value="UniProtKB-SubCell"/>
</dbReference>
<dbReference type="EMBL" id="VTWT01000011">
    <property type="protein sequence ID" value="KAA9325633.1"/>
    <property type="molecule type" value="Genomic_DNA"/>
</dbReference>
<evidence type="ECO:0000256" key="2">
    <source>
        <dbReference type="ARBA" id="ARBA00022448"/>
    </source>
</evidence>
<feature type="transmembrane region" description="Helical" evidence="6">
    <location>
        <begin position="190"/>
        <end position="208"/>
    </location>
</feature>
<accession>A0A5N1IIY6</accession>
<dbReference type="NCBIfam" id="TIGR01297">
    <property type="entry name" value="CDF"/>
    <property type="match status" value="1"/>
</dbReference>
<dbReference type="InterPro" id="IPR002524">
    <property type="entry name" value="Cation_efflux"/>
</dbReference>
<evidence type="ECO:0000259" key="7">
    <source>
        <dbReference type="Pfam" id="PF01545"/>
    </source>
</evidence>
<protein>
    <submittedName>
        <fullName evidence="8">Cation diffusion facilitator family transporter</fullName>
    </submittedName>
</protein>
<feature type="transmembrane region" description="Helical" evidence="6">
    <location>
        <begin position="112"/>
        <end position="131"/>
    </location>
</feature>
<keyword evidence="9" id="KW-1185">Reference proteome</keyword>
<evidence type="ECO:0000256" key="6">
    <source>
        <dbReference type="SAM" id="Phobius"/>
    </source>
</evidence>
<proteinExistence type="predicted"/>
<dbReference type="Pfam" id="PF01545">
    <property type="entry name" value="Cation_efflux"/>
    <property type="match status" value="1"/>
</dbReference>
<dbReference type="GO" id="GO:0006829">
    <property type="term" value="P:zinc ion transport"/>
    <property type="evidence" value="ECO:0007669"/>
    <property type="project" value="InterPro"/>
</dbReference>
<evidence type="ECO:0000256" key="5">
    <source>
        <dbReference type="ARBA" id="ARBA00023136"/>
    </source>
</evidence>
<keyword evidence="4 6" id="KW-1133">Transmembrane helix</keyword>
<dbReference type="Gene3D" id="1.20.1510.10">
    <property type="entry name" value="Cation efflux protein transmembrane domain"/>
    <property type="match status" value="1"/>
</dbReference>
<evidence type="ECO:0000256" key="3">
    <source>
        <dbReference type="ARBA" id="ARBA00022692"/>
    </source>
</evidence>
<dbReference type="RefSeq" id="WP_150905275.1">
    <property type="nucleotide sequence ID" value="NZ_VTWT01000011.1"/>
</dbReference>
<evidence type="ECO:0000313" key="8">
    <source>
        <dbReference type="EMBL" id="KAA9325633.1"/>
    </source>
</evidence>
<sequence>MAASKFPIYSALGANLAIAITKFIAAGYTGSSAMLSEGIHSVVDALNEVLLLYGIKRSQKPADANRPFGYGKELYFWAFMVSIMIFGIGGGISFYEGVNHILHPVIIREPKWNYIVLGFAFVFDGFSFITAQREFSRQRGQTPFWQAVRHSKDPSTFVVLFEDAADLVGLTLAFLGVFLGHYFQNPYFDGIASILIGCVLTAVSLVLARESRSLLMGESAEPTIIAEVTVIAEAHPTVHKVIRHLSMYMAPEELIMVLTVAFKEEVASAEVTRAIDSIRASIQTRNPAIKQLFIEPDTLPSES</sequence>
<keyword evidence="5 6" id="KW-0472">Membrane</keyword>
<feature type="transmembrane region" description="Helical" evidence="6">
    <location>
        <begin position="6"/>
        <end position="25"/>
    </location>
</feature>
<comment type="caution">
    <text evidence="8">The sequence shown here is derived from an EMBL/GenBank/DDBJ whole genome shotgun (WGS) entry which is preliminary data.</text>
</comment>
<dbReference type="Proteomes" id="UP000326570">
    <property type="component" value="Unassembled WGS sequence"/>
</dbReference>
<evidence type="ECO:0000256" key="4">
    <source>
        <dbReference type="ARBA" id="ARBA00022989"/>
    </source>
</evidence>
<keyword evidence="2" id="KW-0813">Transport</keyword>
<feature type="transmembrane region" description="Helical" evidence="6">
    <location>
        <begin position="164"/>
        <end position="184"/>
    </location>
</feature>
<evidence type="ECO:0000313" key="9">
    <source>
        <dbReference type="Proteomes" id="UP000326570"/>
    </source>
</evidence>
<dbReference type="InterPro" id="IPR027469">
    <property type="entry name" value="Cation_efflux_TMD_sf"/>
</dbReference>
<dbReference type="SUPFAM" id="SSF161111">
    <property type="entry name" value="Cation efflux protein transmembrane domain-like"/>
    <property type="match status" value="1"/>
</dbReference>
<dbReference type="InterPro" id="IPR040177">
    <property type="entry name" value="SLC30A9"/>
</dbReference>
<reference evidence="8 9" key="1">
    <citation type="submission" date="2019-09" db="EMBL/GenBank/DDBJ databases">
        <title>Genome sequence of Adhaeribacter sp. M2.</title>
        <authorList>
            <person name="Srinivasan S."/>
        </authorList>
    </citation>
    <scope>NUCLEOTIDE SEQUENCE [LARGE SCALE GENOMIC DNA]</scope>
    <source>
        <strain evidence="8 9">M2</strain>
    </source>
</reference>